<evidence type="ECO:0000313" key="6">
    <source>
        <dbReference type="EMBL" id="EOD51228.1"/>
    </source>
</evidence>
<evidence type="ECO:0000256" key="4">
    <source>
        <dbReference type="SAM" id="MobiDB-lite"/>
    </source>
</evidence>
<feature type="compositionally biased region" description="Acidic residues" evidence="4">
    <location>
        <begin position="458"/>
        <end position="474"/>
    </location>
</feature>
<dbReference type="KEGG" id="npa:UCRNP2_1993"/>
<name>R1ETT3_BOTPV</name>
<evidence type="ECO:0000256" key="3">
    <source>
        <dbReference type="ARBA" id="ARBA00023242"/>
    </source>
</evidence>
<sequence length="1072" mass="117352">MHASMEDEYSLDTQRIAEIRAMPRMYNSFNGFEGGDTQPVDSQLYRDYQIELKALHGDPYAPNGTEDHTTDDAEHGITDSMEHAPYEEGDTGHVDILGNWQSPEKSGNAFELTQVSIDGAADAQPETPAMAGKKRNARGEVLSSATRTPGSAINPNLFNNGTGVPTLSMSQVFNDTQGNSSPQLDGARSDPIFQRPSPNLHMRFSSDAVTLSSPTKAIHSEFSRAATEPRDTYRSMKESQEARDRQRQAELEAELEQLKSDNLDSLDELDAERAEMDAHINKTLKTSSIPQPPVNTSQMVAAVGDSGYADDVERDDTEKEIPSSPPLFAPVDEDKGEDEADQIDFVRDGEEDHDDPGMNDDYDKPDLTQMDDEEGPDYMDSSSKGSEQGDDEALARTADHEDEGIQEDADNHAEDHEEGEPEEQQDVCQEDNVEDDHSGDQEDAVERTTNPSQRNEPLDDLESAMDILNDEDRDFAEVMALNKAGPGSSPFRPAKRQKTYGHRALRESPKKVNRPPSVSPTPESGKVLQDKEMNEQVAEEDYVFTKPATLKPGRLTRPAQKSPPKKTQSSMKPTITRSAKAKGGRKGTDAAETPRARSRKTSKSIPAEPVETPAAQEQQQDVAAPSDGEDQQQQHDSQVTQRTSLVESVNEPGQIVAPNRVLALFKGLKAAYYPATCLGGSYADGFFYRIRFDDGTVVSLDKMHVRSCDLKNGDVVKVDLPSMRTKTYIVRGFKDVMSAEQIAEATAEDLTAPTDVHDAFNEHVCPWDANYGISKLILENGGRILDPGFEVLFSTSGSDVASPTKTPITVSKSSKATPVDKKKAIAHSSSNLADSTSAALTLNPQTSTLGFVALISDKHSRRAKYIQALALGFPCLSYHWLLDSLASHSVRPWSLYLLPAGESAFLSGAVRSRTLAPFDPDSPDAQLEKALQRRQRLLDGKSVLLVLKPERGRAYRFLTAAMGASRVAHCRDAKEARRRLEQEEWDWVYVDGAAEELFPGLAAPGLAGKKRKRGGGASFASSSTSSLVEEVREGRERETGGVRVAEVGGRKVRVVGDEFVIQSLILGALLEE</sequence>
<dbReference type="Pfam" id="PF18115">
    <property type="entry name" value="Tudor_3"/>
    <property type="match status" value="1"/>
</dbReference>
<dbReference type="CDD" id="cd17745">
    <property type="entry name" value="BRCT_p53bp1_rpt1"/>
    <property type="match status" value="1"/>
</dbReference>
<dbReference type="eggNOG" id="KOG3548">
    <property type="taxonomic scope" value="Eukaryota"/>
</dbReference>
<feature type="domain" description="BRCT" evidence="5">
    <location>
        <begin position="854"/>
        <end position="898"/>
    </location>
</feature>
<dbReference type="GO" id="GO:0000077">
    <property type="term" value="P:DNA damage checkpoint signaling"/>
    <property type="evidence" value="ECO:0007669"/>
    <property type="project" value="TreeGrafter"/>
</dbReference>
<gene>
    <name evidence="6" type="ORF">UCRNP2_1993</name>
</gene>
<organism evidence="6 7">
    <name type="scientific">Botryosphaeria parva (strain UCR-NP2)</name>
    <name type="common">Grapevine canker fungus</name>
    <name type="synonym">Neofusicoccum parvum</name>
    <dbReference type="NCBI Taxonomy" id="1287680"/>
    <lineage>
        <taxon>Eukaryota</taxon>
        <taxon>Fungi</taxon>
        <taxon>Dikarya</taxon>
        <taxon>Ascomycota</taxon>
        <taxon>Pezizomycotina</taxon>
        <taxon>Dothideomycetes</taxon>
        <taxon>Dothideomycetes incertae sedis</taxon>
        <taxon>Botryosphaeriales</taxon>
        <taxon>Botryosphaeriaceae</taxon>
        <taxon>Neofusicoccum</taxon>
    </lineage>
</organism>
<keyword evidence="3" id="KW-0539">Nucleus</keyword>
<dbReference type="PANTHER" id="PTHR15321:SF3">
    <property type="entry name" value="TP53-BINDING PROTEIN 1"/>
    <property type="match status" value="1"/>
</dbReference>
<feature type="region of interest" description="Disordered" evidence="4">
    <location>
        <begin position="124"/>
        <end position="249"/>
    </location>
</feature>
<dbReference type="AlphaFoldDB" id="R1ETT3"/>
<proteinExistence type="predicted"/>
<dbReference type="Proteomes" id="UP000013521">
    <property type="component" value="Unassembled WGS sequence"/>
</dbReference>
<feature type="compositionally biased region" description="Acidic residues" evidence="4">
    <location>
        <begin position="351"/>
        <end position="360"/>
    </location>
</feature>
<evidence type="ECO:0000313" key="7">
    <source>
        <dbReference type="Proteomes" id="UP000013521"/>
    </source>
</evidence>
<reference evidence="7" key="1">
    <citation type="journal article" date="2013" name="Genome Announc.">
        <title>Draft genome sequence of Neofusicoccum parvum isolate UCR-NP2, a fungal vascular pathogen associated with grapevine cankers.</title>
        <authorList>
            <person name="Blanco-Ulate B."/>
            <person name="Rolshausen P."/>
            <person name="Cantu D."/>
        </authorList>
    </citation>
    <scope>NUCLEOTIDE SEQUENCE [LARGE SCALE GENOMIC DNA]</scope>
    <source>
        <strain evidence="7">UCR-NP2</strain>
    </source>
</reference>
<dbReference type="InterPro" id="IPR041297">
    <property type="entry name" value="Crb2_Tudor"/>
</dbReference>
<dbReference type="SUPFAM" id="SSF52113">
    <property type="entry name" value="BRCT domain"/>
    <property type="match status" value="1"/>
</dbReference>
<dbReference type="HOGENOM" id="CLU_287419_0_0_1"/>
<dbReference type="GO" id="GO:0045944">
    <property type="term" value="P:positive regulation of transcription by RNA polymerase II"/>
    <property type="evidence" value="ECO:0007669"/>
    <property type="project" value="TreeGrafter"/>
</dbReference>
<comment type="subcellular location">
    <subcellularLocation>
        <location evidence="1">Nucleus</location>
    </subcellularLocation>
</comment>
<feature type="compositionally biased region" description="Basic and acidic residues" evidence="4">
    <location>
        <begin position="435"/>
        <end position="446"/>
    </location>
</feature>
<feature type="compositionally biased region" description="Basic and acidic residues" evidence="4">
    <location>
        <begin position="586"/>
        <end position="595"/>
    </location>
</feature>
<feature type="compositionally biased region" description="Polar residues" evidence="4">
    <location>
        <begin position="565"/>
        <end position="577"/>
    </location>
</feature>
<dbReference type="OrthoDB" id="129353at2759"/>
<dbReference type="InterPro" id="IPR036420">
    <property type="entry name" value="BRCT_dom_sf"/>
</dbReference>
<evidence type="ECO:0000256" key="2">
    <source>
        <dbReference type="ARBA" id="ARBA00022763"/>
    </source>
</evidence>
<feature type="compositionally biased region" description="Polar residues" evidence="4">
    <location>
        <begin position="143"/>
        <end position="183"/>
    </location>
</feature>
<dbReference type="EMBL" id="KB915886">
    <property type="protein sequence ID" value="EOD51228.1"/>
    <property type="molecule type" value="Genomic_DNA"/>
</dbReference>
<protein>
    <submittedName>
        <fullName evidence="6">Putative dna damage repair protein</fullName>
    </submittedName>
</protein>
<keyword evidence="2" id="KW-0227">DNA damage</keyword>
<dbReference type="PROSITE" id="PS50172">
    <property type="entry name" value="BRCT"/>
    <property type="match status" value="1"/>
</dbReference>
<dbReference type="Gene3D" id="3.40.50.10190">
    <property type="entry name" value="BRCT domain"/>
    <property type="match status" value="1"/>
</dbReference>
<evidence type="ECO:0000259" key="5">
    <source>
        <dbReference type="PROSITE" id="PS50172"/>
    </source>
</evidence>
<dbReference type="STRING" id="1287680.R1ETT3"/>
<accession>R1ETT3</accession>
<feature type="compositionally biased region" description="Basic and acidic residues" evidence="4">
    <location>
        <begin position="218"/>
        <end position="249"/>
    </location>
</feature>
<dbReference type="OMA" id="HPVYNFY"/>
<dbReference type="PANTHER" id="PTHR15321">
    <property type="entry name" value="TUMOR SUPPRESSOR P53-BINDING PROTEIN 1"/>
    <property type="match status" value="1"/>
</dbReference>
<dbReference type="InterPro" id="IPR001357">
    <property type="entry name" value="BRCT_dom"/>
</dbReference>
<dbReference type="InterPro" id="IPR047249">
    <property type="entry name" value="BRCT_p53bp1-like_rpt1"/>
</dbReference>
<dbReference type="InterPro" id="IPR047252">
    <property type="entry name" value="TP53BP1-like"/>
</dbReference>
<dbReference type="Gene3D" id="2.30.30.140">
    <property type="match status" value="1"/>
</dbReference>
<evidence type="ECO:0000256" key="1">
    <source>
        <dbReference type="ARBA" id="ARBA00004123"/>
    </source>
</evidence>
<feature type="compositionally biased region" description="Acidic residues" evidence="4">
    <location>
        <begin position="416"/>
        <end position="434"/>
    </location>
</feature>
<dbReference type="GO" id="GO:0042393">
    <property type="term" value="F:histone binding"/>
    <property type="evidence" value="ECO:0007669"/>
    <property type="project" value="TreeGrafter"/>
</dbReference>
<feature type="compositionally biased region" description="Basic residues" evidence="4">
    <location>
        <begin position="493"/>
        <end position="503"/>
    </location>
</feature>
<dbReference type="GO" id="GO:0005634">
    <property type="term" value="C:nucleus"/>
    <property type="evidence" value="ECO:0007669"/>
    <property type="project" value="UniProtKB-SubCell"/>
</dbReference>
<feature type="region of interest" description="Disordered" evidence="4">
    <location>
        <begin position="300"/>
        <end position="649"/>
    </location>
</feature>